<dbReference type="Gene3D" id="1.10.238.10">
    <property type="entry name" value="EF-hand"/>
    <property type="match status" value="2"/>
</dbReference>
<dbReference type="OrthoDB" id="6242242at2759"/>
<feature type="domain" description="EF-hand" evidence="2">
    <location>
        <begin position="17"/>
        <end position="52"/>
    </location>
</feature>
<keyword evidence="4" id="KW-1185">Reference proteome</keyword>
<reference evidence="3" key="1">
    <citation type="submission" date="2018-11" db="EMBL/GenBank/DDBJ databases">
        <authorList>
            <consortium name="Pathogen Informatics"/>
        </authorList>
    </citation>
    <scope>NUCLEOTIDE SEQUENCE</scope>
</reference>
<dbReference type="SUPFAM" id="SSF47473">
    <property type="entry name" value="EF-hand"/>
    <property type="match status" value="1"/>
</dbReference>
<name>A0A3S5B5U4_9PLAT</name>
<comment type="caution">
    <text evidence="3">The sequence shown here is derived from an EMBL/GenBank/DDBJ whole genome shotgun (WGS) entry which is preliminary data.</text>
</comment>
<dbReference type="Proteomes" id="UP000784294">
    <property type="component" value="Unassembled WGS sequence"/>
</dbReference>
<gene>
    <name evidence="3" type="ORF">PXEA_LOCUS7473</name>
</gene>
<dbReference type="InterPro" id="IPR011992">
    <property type="entry name" value="EF-hand-dom_pair"/>
</dbReference>
<dbReference type="AlphaFoldDB" id="A0A3S5B5U4"/>
<dbReference type="PROSITE" id="PS00018">
    <property type="entry name" value="EF_HAND_1"/>
    <property type="match status" value="1"/>
</dbReference>
<evidence type="ECO:0000256" key="1">
    <source>
        <dbReference type="ARBA" id="ARBA00022837"/>
    </source>
</evidence>
<protein>
    <recommendedName>
        <fullName evidence="2">EF-hand domain-containing protein</fullName>
    </recommendedName>
</protein>
<evidence type="ECO:0000313" key="3">
    <source>
        <dbReference type="EMBL" id="VEL14033.1"/>
    </source>
</evidence>
<accession>A0A3S5B5U4</accession>
<dbReference type="EMBL" id="CAAALY010019774">
    <property type="protein sequence ID" value="VEL14033.1"/>
    <property type="molecule type" value="Genomic_DNA"/>
</dbReference>
<dbReference type="SMART" id="SM00054">
    <property type="entry name" value="EFh"/>
    <property type="match status" value="4"/>
</dbReference>
<dbReference type="InterPro" id="IPR002048">
    <property type="entry name" value="EF_hand_dom"/>
</dbReference>
<proteinExistence type="predicted"/>
<organism evidence="3 4">
    <name type="scientific">Protopolystoma xenopodis</name>
    <dbReference type="NCBI Taxonomy" id="117903"/>
    <lineage>
        <taxon>Eukaryota</taxon>
        <taxon>Metazoa</taxon>
        <taxon>Spiralia</taxon>
        <taxon>Lophotrochozoa</taxon>
        <taxon>Platyhelminthes</taxon>
        <taxon>Monogenea</taxon>
        <taxon>Polyopisthocotylea</taxon>
        <taxon>Polystomatidea</taxon>
        <taxon>Polystomatidae</taxon>
        <taxon>Protopolystoma</taxon>
    </lineage>
</organism>
<dbReference type="PROSITE" id="PS50222">
    <property type="entry name" value="EF_HAND_2"/>
    <property type="match status" value="1"/>
</dbReference>
<dbReference type="GO" id="GO:0005509">
    <property type="term" value="F:calcium ion binding"/>
    <property type="evidence" value="ECO:0007669"/>
    <property type="project" value="InterPro"/>
</dbReference>
<dbReference type="InterPro" id="IPR018247">
    <property type="entry name" value="EF_Hand_1_Ca_BS"/>
</dbReference>
<sequence length="281" mass="32595">MEFKPITEYPDLTGHTIWTRKMRTLFRRLDSNGHGYVCVDDILEVITQMMGTFPKMATWRSDEVVQALIDFWYSCLCPMGEEHARTTAHLNENAFVTNLERSMKVGGILRDRFDQILVHPLFHSADGDEDNLINLTEFASLMKALKSPDRDADLVAKIADTEKNGKLTEAQFHGILADFFASEDPKSKYLKLWGNLVNYKRPEDYGTIECGPMWEGKMRTMFRRLDINRSGRLRCHNLLQIGRSIAQRNHLDRRRSDAVMRAMLTIWVKFIALDKEGEQYQ</sequence>
<evidence type="ECO:0000259" key="2">
    <source>
        <dbReference type="PROSITE" id="PS50222"/>
    </source>
</evidence>
<evidence type="ECO:0000313" key="4">
    <source>
        <dbReference type="Proteomes" id="UP000784294"/>
    </source>
</evidence>
<keyword evidence="1" id="KW-0106">Calcium</keyword>